<dbReference type="Pfam" id="PF13477">
    <property type="entry name" value="Glyco_trans_4_2"/>
    <property type="match status" value="1"/>
</dbReference>
<evidence type="ECO:0000313" key="3">
    <source>
        <dbReference type="EMBL" id="RNI38862.1"/>
    </source>
</evidence>
<dbReference type="SUPFAM" id="SSF53756">
    <property type="entry name" value="UDP-Glycosyltransferase/glycogen phosphorylase"/>
    <property type="match status" value="1"/>
</dbReference>
<keyword evidence="4" id="KW-1185">Reference proteome</keyword>
<dbReference type="GO" id="GO:0016757">
    <property type="term" value="F:glycosyltransferase activity"/>
    <property type="evidence" value="ECO:0007669"/>
    <property type="project" value="InterPro"/>
</dbReference>
<dbReference type="EMBL" id="RJJR01000002">
    <property type="protein sequence ID" value="RNI38862.1"/>
    <property type="molecule type" value="Genomic_DNA"/>
</dbReference>
<comment type="caution">
    <text evidence="3">The sequence shown here is derived from an EMBL/GenBank/DDBJ whole genome shotgun (WGS) entry which is preliminary data.</text>
</comment>
<dbReference type="PANTHER" id="PTHR12526:SF638">
    <property type="entry name" value="SPORE COAT PROTEIN SA"/>
    <property type="match status" value="1"/>
</dbReference>
<protein>
    <submittedName>
        <fullName evidence="3">Glycosyltransferase family 1 protein</fullName>
    </submittedName>
</protein>
<evidence type="ECO:0000259" key="2">
    <source>
        <dbReference type="Pfam" id="PF13477"/>
    </source>
</evidence>
<dbReference type="InterPro" id="IPR001296">
    <property type="entry name" value="Glyco_trans_1"/>
</dbReference>
<reference evidence="3 4" key="1">
    <citation type="submission" date="2018-11" db="EMBL/GenBank/DDBJ databases">
        <title>Draft genome sequence of Ferruginibacter sp. BO-59.</title>
        <authorList>
            <person name="Im W.T."/>
        </authorList>
    </citation>
    <scope>NUCLEOTIDE SEQUENCE [LARGE SCALE GENOMIC DNA]</scope>
    <source>
        <strain evidence="3 4">BO-59</strain>
    </source>
</reference>
<accession>A0A3M9NM50</accession>
<name>A0A3M9NM50_9BACT</name>
<feature type="domain" description="Glycosyltransferase subfamily 4-like N-terminal" evidence="2">
    <location>
        <begin position="39"/>
        <end position="173"/>
    </location>
</feature>
<dbReference type="AlphaFoldDB" id="A0A3M9NM50"/>
<dbReference type="Gene3D" id="3.40.50.2000">
    <property type="entry name" value="Glycogen Phosphorylase B"/>
    <property type="match status" value="2"/>
</dbReference>
<feature type="domain" description="Glycosyl transferase family 1" evidence="1">
    <location>
        <begin position="217"/>
        <end position="375"/>
    </location>
</feature>
<organism evidence="3 4">
    <name type="scientific">Hanamia caeni</name>
    <dbReference type="NCBI Taxonomy" id="2294116"/>
    <lineage>
        <taxon>Bacteria</taxon>
        <taxon>Pseudomonadati</taxon>
        <taxon>Bacteroidota</taxon>
        <taxon>Chitinophagia</taxon>
        <taxon>Chitinophagales</taxon>
        <taxon>Chitinophagaceae</taxon>
        <taxon>Hanamia</taxon>
    </lineage>
</organism>
<dbReference type="Pfam" id="PF00534">
    <property type="entry name" value="Glycos_transf_1"/>
    <property type="match status" value="1"/>
</dbReference>
<proteinExistence type="predicted"/>
<evidence type="ECO:0000313" key="4">
    <source>
        <dbReference type="Proteomes" id="UP000267223"/>
    </source>
</evidence>
<dbReference type="PANTHER" id="PTHR12526">
    <property type="entry name" value="GLYCOSYLTRANSFERASE"/>
    <property type="match status" value="1"/>
</dbReference>
<gene>
    <name evidence="3" type="ORF">EFY79_04155</name>
</gene>
<keyword evidence="3" id="KW-0808">Transferase</keyword>
<evidence type="ECO:0000259" key="1">
    <source>
        <dbReference type="Pfam" id="PF00534"/>
    </source>
</evidence>
<dbReference type="CDD" id="cd03808">
    <property type="entry name" value="GT4_CapM-like"/>
    <property type="match status" value="1"/>
</dbReference>
<dbReference type="Proteomes" id="UP000267223">
    <property type="component" value="Unassembled WGS sequence"/>
</dbReference>
<sequence>MKKEQKYYGLFFQWRFGPKKFTMNRDYQNKKIAVIENSLFSTYTMRDSLMKTLLQQGHEVTVLTHTNSFVSHVEKTGLKVINIGSGNLNPFKIFRYSLNLFLALKKIKPDVCLTFSIRPAIFGNFITRYLKIPTITNITGVGPLFTSKNPAYRIARSLYGFALLKTQKVFFQNFDDMDLFIKNKFVKKEIAKRIPGSGVDYNKFSPVENAVGAHSGFVFLFIGRLIKDKGIFEFVEAARTIKKKYPQVSFHVIGPFWHQNLKSNTISKSDLQGWIMEGVIEYEGEKKDIRKYIGKADCIVLPSYREGTSNILLEAASMEKPIVTTNTTGCKETVDDKITGFLCNVKDSHDLALKMERMILLSPEERIEMGKKGRQKMIKEFDKEIVIKNYLDALQEIFKGEQFIFSAQLQTMS</sequence>
<dbReference type="InterPro" id="IPR028098">
    <property type="entry name" value="Glyco_trans_4-like_N"/>
</dbReference>